<dbReference type="GO" id="GO:0003723">
    <property type="term" value="F:RNA binding"/>
    <property type="evidence" value="ECO:0007669"/>
    <property type="project" value="UniProtKB-KW"/>
</dbReference>
<dbReference type="STRING" id="1121298.SAMN05444401_3393"/>
<protein>
    <submittedName>
        <fullName evidence="3">RNA-binding protein YlmH, contains S4-like domain</fullName>
    </submittedName>
</protein>
<dbReference type="SMART" id="SM00363">
    <property type="entry name" value="S4"/>
    <property type="match status" value="1"/>
</dbReference>
<dbReference type="InterPro" id="IPR040591">
    <property type="entry name" value="RqcP2_RBD"/>
</dbReference>
<dbReference type="InterPro" id="IPR002942">
    <property type="entry name" value="S4_RNA-bd"/>
</dbReference>
<evidence type="ECO:0000313" key="3">
    <source>
        <dbReference type="EMBL" id="SHJ59305.1"/>
    </source>
</evidence>
<dbReference type="SUPFAM" id="SSF55174">
    <property type="entry name" value="Alpha-L RNA-binding motif"/>
    <property type="match status" value="1"/>
</dbReference>
<dbReference type="InterPro" id="IPR036986">
    <property type="entry name" value="S4_RNA-bd_sf"/>
</dbReference>
<name>A0A1M6KK28_9CLOT</name>
<feature type="domain" description="RNA-binding S4" evidence="2">
    <location>
        <begin position="181"/>
        <end position="238"/>
    </location>
</feature>
<dbReference type="Pfam" id="PF17774">
    <property type="entry name" value="YlmH_RBD"/>
    <property type="match status" value="1"/>
</dbReference>
<reference evidence="3 4" key="1">
    <citation type="submission" date="2016-11" db="EMBL/GenBank/DDBJ databases">
        <authorList>
            <person name="Jaros S."/>
            <person name="Januszkiewicz K."/>
            <person name="Wedrychowicz H."/>
        </authorList>
    </citation>
    <scope>NUCLEOTIDE SEQUENCE [LARGE SCALE GENOMIC DNA]</scope>
    <source>
        <strain evidence="3 4">DSM 21864</strain>
    </source>
</reference>
<dbReference type="AlphaFoldDB" id="A0A1M6KK28"/>
<evidence type="ECO:0000259" key="2">
    <source>
        <dbReference type="SMART" id="SM00363"/>
    </source>
</evidence>
<dbReference type="Gene3D" id="3.30.70.330">
    <property type="match status" value="1"/>
</dbReference>
<accession>A0A1M6KK28</accession>
<dbReference type="EMBL" id="FQZO01000006">
    <property type="protein sequence ID" value="SHJ59305.1"/>
    <property type="molecule type" value="Genomic_DNA"/>
</dbReference>
<organism evidence="3 4">
    <name type="scientific">Clostridium amylolyticum</name>
    <dbReference type="NCBI Taxonomy" id="1121298"/>
    <lineage>
        <taxon>Bacteria</taxon>
        <taxon>Bacillati</taxon>
        <taxon>Bacillota</taxon>
        <taxon>Clostridia</taxon>
        <taxon>Eubacteriales</taxon>
        <taxon>Clostridiaceae</taxon>
        <taxon>Clostridium</taxon>
    </lineage>
</organism>
<dbReference type="Gene3D" id="3.10.290.10">
    <property type="entry name" value="RNA-binding S4 domain"/>
    <property type="match status" value="1"/>
</dbReference>
<dbReference type="InterPro" id="IPR012677">
    <property type="entry name" value="Nucleotide-bd_a/b_plait_sf"/>
</dbReference>
<dbReference type="OrthoDB" id="9812787at2"/>
<dbReference type="CDD" id="cd00165">
    <property type="entry name" value="S4"/>
    <property type="match status" value="1"/>
</dbReference>
<keyword evidence="4" id="KW-1185">Reference proteome</keyword>
<evidence type="ECO:0000313" key="4">
    <source>
        <dbReference type="Proteomes" id="UP000184080"/>
    </source>
</evidence>
<sequence>MIIKENFIKIFPFKAEEDIISRIYEKFLISEKTNNISPLRIFLTPQYWHSLEKYCVNNNVPYIAEGFFQEAERRIFIFNYEKGEKIPAVVLRITNKSKFKTLNHRDYLGALLSLGIERDVIGDIIVDNDKAYVAVVEDISDYLLYNLETVGKNPCKVELLDDLTVLPKVNKKSMDIIVTSRRLDNFLSSMCNISRSEAIRLIDQGKVLVDYMETREKSEFIKSNSTITVRGYGKFYIEDTIKNTKSDRQVVKIQKYI</sequence>
<keyword evidence="1" id="KW-0694">RNA-binding</keyword>
<dbReference type="Pfam" id="PF01479">
    <property type="entry name" value="S4"/>
    <property type="match status" value="1"/>
</dbReference>
<dbReference type="Proteomes" id="UP000184080">
    <property type="component" value="Unassembled WGS sequence"/>
</dbReference>
<dbReference type="RefSeq" id="WP_083599949.1">
    <property type="nucleotide sequence ID" value="NZ_FQZO01000006.1"/>
</dbReference>
<gene>
    <name evidence="3" type="ORF">SAMN05444401_3393</name>
</gene>
<evidence type="ECO:0000256" key="1">
    <source>
        <dbReference type="PROSITE-ProRule" id="PRU00182"/>
    </source>
</evidence>
<dbReference type="PROSITE" id="PS50889">
    <property type="entry name" value="S4"/>
    <property type="match status" value="1"/>
</dbReference>
<proteinExistence type="predicted"/>